<comment type="caution">
    <text evidence="2">The sequence shown here is derived from an EMBL/GenBank/DDBJ whole genome shotgun (WGS) entry which is preliminary data.</text>
</comment>
<reference evidence="2 3" key="1">
    <citation type="submission" date="2018-04" db="EMBL/GenBank/DDBJ databases">
        <title>The genome of golden apple snail Pomacea canaliculata provides insight into stress tolerance and invasive adaptation.</title>
        <authorList>
            <person name="Liu C."/>
            <person name="Liu B."/>
            <person name="Ren Y."/>
            <person name="Zhang Y."/>
            <person name="Wang H."/>
            <person name="Li S."/>
            <person name="Jiang F."/>
            <person name="Yin L."/>
            <person name="Zhang G."/>
            <person name="Qian W."/>
            <person name="Fan W."/>
        </authorList>
    </citation>
    <scope>NUCLEOTIDE SEQUENCE [LARGE SCALE GENOMIC DNA]</scope>
    <source>
        <strain evidence="2">SZHN2017</strain>
        <tissue evidence="2">Muscle</tissue>
    </source>
</reference>
<sequence length="894" mass="98111">MKVHSRKRECKNYTNTAKTVSAELEDAQPIPQITGSGHSLTGAGAQWVEDFPANLSQSPFGSNQPASAFQDGVWNQPFHPNKFHQTSPKRFGQNNWRVGRGLYPKQTARGRGVSLRRGQPFHPKGAAFPHPTRVPYVQSAPAPNRGSNLIVINTVPEDEGGAVQECAEVVPVAPQRAGLRTGTSVAAGKNSSTILPLENSSKPFLIRPQDKYCSTSDRPIRVQESTTSRKKKKDKFSRFDSSGSDSDDESESDDENARGEDVSSQSCSPSTADIILDESKDISSILEESGTNVLDTVDSSLSIAVASETQSDNMPEMDVSPSVERKCDSDTDEHGEEKLLLSPITESVTSPELHQSAAAVPADIDSDDDNNKSPLPFVSVLEPSDECASSASKLEEVKSDHDNNSSSAEESSSLSDEEADSESESAATGSESVASGSESISELSDEGDSDGDDQDSSVSEEQTSESSSSSESEKEIERQKTVKRPPDISVKVAASQSNTHATRKKEPESNLSPVERAKLEARKRKFASREEVHVSTNKTISLKGIVAKPKKVRVVGEVAHTKSLTVVKAAQPETRKANQELSQKSFADAHRKHSRRKILLDPKLDGSSPQDDARDVSDTDEDEEEEEDKRDRSWKREASSKTGWHKSSRSLNHTLPNDNFARSQGHSFRDNARREFGRNGSQQRAYNSRNKQAGVRTYHHGSPTGGDYCSSDEEKDENGRKLISVVVSRSTTNQQLQNSGQNLVTSQERTFKGPRRPIVPRKREASSSASVVNPGNNGDGRLVLHSKLFQGSDSLTYKESGTTGIVSSEDAPLEKRSRVKADRKPVHQRLGWKDVEGRSSRSTVHSHKRNETNSDSDDDSNHRQLDHRIQLIKKQNAAILRRQEEVRQDRELYG</sequence>
<feature type="compositionally biased region" description="Basic and acidic residues" evidence="1">
    <location>
        <begin position="667"/>
        <end position="677"/>
    </location>
</feature>
<feature type="compositionally biased region" description="Polar residues" evidence="1">
    <location>
        <begin position="766"/>
        <end position="776"/>
    </location>
</feature>
<evidence type="ECO:0000313" key="3">
    <source>
        <dbReference type="Proteomes" id="UP000245119"/>
    </source>
</evidence>
<feature type="compositionally biased region" description="Polar residues" evidence="1">
    <location>
        <begin position="679"/>
        <end position="691"/>
    </location>
</feature>
<feature type="compositionally biased region" description="Polar residues" evidence="1">
    <location>
        <begin position="344"/>
        <end position="353"/>
    </location>
</feature>
<proteinExistence type="predicted"/>
<evidence type="ECO:0000313" key="2">
    <source>
        <dbReference type="EMBL" id="PVD38628.1"/>
    </source>
</evidence>
<feature type="region of interest" description="Disordered" evidence="1">
    <location>
        <begin position="808"/>
        <end position="867"/>
    </location>
</feature>
<feature type="compositionally biased region" description="Acidic residues" evidence="1">
    <location>
        <begin position="443"/>
        <end position="455"/>
    </location>
</feature>
<organism evidence="2 3">
    <name type="scientific">Pomacea canaliculata</name>
    <name type="common">Golden apple snail</name>
    <dbReference type="NCBI Taxonomy" id="400727"/>
    <lineage>
        <taxon>Eukaryota</taxon>
        <taxon>Metazoa</taxon>
        <taxon>Spiralia</taxon>
        <taxon>Lophotrochozoa</taxon>
        <taxon>Mollusca</taxon>
        <taxon>Gastropoda</taxon>
        <taxon>Caenogastropoda</taxon>
        <taxon>Architaenioglossa</taxon>
        <taxon>Ampullarioidea</taxon>
        <taxon>Ampullariidae</taxon>
        <taxon>Pomacea</taxon>
    </lineage>
</organism>
<feature type="region of interest" description="Disordered" evidence="1">
    <location>
        <begin position="206"/>
        <end position="271"/>
    </location>
</feature>
<dbReference type="OrthoDB" id="10687068at2759"/>
<feature type="region of interest" description="Disordered" evidence="1">
    <location>
        <begin position="305"/>
        <end position="536"/>
    </location>
</feature>
<protein>
    <submittedName>
        <fullName evidence="2">Uncharacterized protein</fullName>
    </submittedName>
</protein>
<name>A0A2T7PYZ3_POMCA</name>
<evidence type="ECO:0000256" key="1">
    <source>
        <dbReference type="SAM" id="MobiDB-lite"/>
    </source>
</evidence>
<dbReference type="EMBL" id="PZQS01000001">
    <property type="protein sequence ID" value="PVD38628.1"/>
    <property type="molecule type" value="Genomic_DNA"/>
</dbReference>
<feature type="compositionally biased region" description="Basic and acidic residues" evidence="1">
    <location>
        <begin position="812"/>
        <end position="839"/>
    </location>
</feature>
<gene>
    <name evidence="2" type="ORF">C0Q70_01244</name>
</gene>
<feature type="region of interest" description="Disordered" evidence="1">
    <location>
        <begin position="569"/>
        <end position="779"/>
    </location>
</feature>
<accession>A0A2T7PYZ3</accession>
<feature type="compositionally biased region" description="Polar residues" evidence="1">
    <location>
        <begin position="262"/>
        <end position="271"/>
    </location>
</feature>
<feature type="compositionally biased region" description="Basic and acidic residues" evidence="1">
    <location>
        <begin position="393"/>
        <end position="403"/>
    </location>
</feature>
<feature type="compositionally biased region" description="Acidic residues" evidence="1">
    <location>
        <begin position="245"/>
        <end position="254"/>
    </location>
</feature>
<feature type="compositionally biased region" description="Polar residues" evidence="1">
    <location>
        <begin position="649"/>
        <end position="666"/>
    </location>
</feature>
<dbReference type="AlphaFoldDB" id="A0A2T7PYZ3"/>
<feature type="compositionally biased region" description="Low complexity" evidence="1">
    <location>
        <begin position="456"/>
        <end position="470"/>
    </location>
</feature>
<feature type="compositionally biased region" description="Basic and acidic residues" evidence="1">
    <location>
        <begin position="471"/>
        <end position="486"/>
    </location>
</feature>
<feature type="compositionally biased region" description="Low complexity" evidence="1">
    <location>
        <begin position="405"/>
        <end position="414"/>
    </location>
</feature>
<dbReference type="Proteomes" id="UP000245119">
    <property type="component" value="Linkage Group LG1"/>
</dbReference>
<keyword evidence="3" id="KW-1185">Reference proteome</keyword>
<feature type="compositionally biased region" description="Basic and acidic residues" evidence="1">
    <location>
        <begin position="629"/>
        <end position="639"/>
    </location>
</feature>
<feature type="compositionally biased region" description="Polar residues" evidence="1">
    <location>
        <begin position="727"/>
        <end position="748"/>
    </location>
</feature>
<feature type="compositionally biased region" description="Acidic residues" evidence="1">
    <location>
        <begin position="618"/>
        <end position="628"/>
    </location>
</feature>
<feature type="compositionally biased region" description="Low complexity" evidence="1">
    <location>
        <begin position="424"/>
        <end position="442"/>
    </location>
</feature>